<dbReference type="InterPro" id="IPR036865">
    <property type="entry name" value="CRAL-TRIO_dom_sf"/>
</dbReference>
<dbReference type="EMBL" id="DS823929">
    <property type="protein sequence ID" value="EEC11862.1"/>
    <property type="molecule type" value="Genomic_DNA"/>
</dbReference>
<protein>
    <submittedName>
        <fullName evidence="3 4">Phosphatidylinositol transfer protein SEC14, putative</fullName>
        <ecNumber evidence="3">3.4.21.68</ecNumber>
    </submittedName>
</protein>
<reference evidence="4" key="2">
    <citation type="submission" date="2020-05" db="UniProtKB">
        <authorList>
            <consortium name="EnsemblMetazoa"/>
        </authorList>
    </citation>
    <scope>IDENTIFICATION</scope>
    <source>
        <strain evidence="4">wikel</strain>
    </source>
</reference>
<dbReference type="VEuPathDB" id="VectorBase:ISCW009306"/>
<dbReference type="InterPro" id="IPR036273">
    <property type="entry name" value="CRAL/TRIO_N_dom_sf"/>
</dbReference>
<dbReference type="AlphaFoldDB" id="B7PZ40"/>
<dbReference type="EC" id="3.4.21.68" evidence="3"/>
<keyword evidence="3" id="KW-0378">Hydrolase</keyword>
<feature type="compositionally biased region" description="Polar residues" evidence="1">
    <location>
        <begin position="1"/>
        <end position="18"/>
    </location>
</feature>
<dbReference type="SUPFAM" id="SSF46938">
    <property type="entry name" value="CRAL/TRIO N-terminal domain"/>
    <property type="match status" value="1"/>
</dbReference>
<dbReference type="EMBL" id="ABJB010391939">
    <property type="status" value="NOT_ANNOTATED_CDS"/>
    <property type="molecule type" value="Genomic_DNA"/>
</dbReference>
<dbReference type="VEuPathDB" id="VectorBase:ISCP_010799"/>
<dbReference type="PRINTS" id="PR00180">
    <property type="entry name" value="CRETINALDHBP"/>
</dbReference>
<dbReference type="Gene3D" id="3.40.525.10">
    <property type="entry name" value="CRAL-TRIO lipid binding domain"/>
    <property type="match status" value="1"/>
</dbReference>
<dbReference type="Gene3D" id="1.10.8.20">
    <property type="entry name" value="N-terminal domain of phosphatidylinositol transfer protein sec14p"/>
    <property type="match status" value="1"/>
</dbReference>
<dbReference type="CDD" id="cd00170">
    <property type="entry name" value="SEC14"/>
    <property type="match status" value="1"/>
</dbReference>
<dbReference type="InterPro" id="IPR001251">
    <property type="entry name" value="CRAL-TRIO_dom"/>
</dbReference>
<proteinExistence type="predicted"/>
<evidence type="ECO:0000313" key="4">
    <source>
        <dbReference type="EnsemblMetazoa" id="ISCW009306-PA"/>
    </source>
</evidence>
<evidence type="ECO:0000313" key="5">
    <source>
        <dbReference type="Proteomes" id="UP000001555"/>
    </source>
</evidence>
<dbReference type="SUPFAM" id="SSF52087">
    <property type="entry name" value="CRAL/TRIO domain"/>
    <property type="match status" value="1"/>
</dbReference>
<feature type="domain" description="CRAL-TRIO" evidence="2">
    <location>
        <begin position="128"/>
        <end position="288"/>
    </location>
</feature>
<feature type="region of interest" description="Disordered" evidence="1">
    <location>
        <begin position="1"/>
        <end position="21"/>
    </location>
</feature>
<evidence type="ECO:0000259" key="2">
    <source>
        <dbReference type="PROSITE" id="PS50191"/>
    </source>
</evidence>
<dbReference type="Pfam" id="PF00650">
    <property type="entry name" value="CRAL_TRIO"/>
    <property type="match status" value="1"/>
</dbReference>
<dbReference type="InParanoid" id="B7PZ40"/>
<reference evidence="3 5" key="1">
    <citation type="submission" date="2008-03" db="EMBL/GenBank/DDBJ databases">
        <title>Annotation of Ixodes scapularis.</title>
        <authorList>
            <consortium name="Ixodes scapularis Genome Project Consortium"/>
            <person name="Caler E."/>
            <person name="Hannick L.I."/>
            <person name="Bidwell S."/>
            <person name="Joardar V."/>
            <person name="Thiagarajan M."/>
            <person name="Amedeo P."/>
            <person name="Galinsky K.J."/>
            <person name="Schobel S."/>
            <person name="Inman J."/>
            <person name="Hostetler J."/>
            <person name="Miller J."/>
            <person name="Hammond M."/>
            <person name="Megy K."/>
            <person name="Lawson D."/>
            <person name="Kodira C."/>
            <person name="Sutton G."/>
            <person name="Meyer J."/>
            <person name="Hill C.A."/>
            <person name="Birren B."/>
            <person name="Nene V."/>
            <person name="Collins F."/>
            <person name="Alarcon-Chaidez F."/>
            <person name="Wikel S."/>
            <person name="Strausberg R."/>
        </authorList>
    </citation>
    <scope>NUCLEOTIDE SEQUENCE [LARGE SCALE GENOMIC DNA]</scope>
    <source>
        <strain evidence="5">Wikel</strain>
        <strain evidence="3">Wikel colony</strain>
    </source>
</reference>
<dbReference type="EMBL" id="ABJB010820575">
    <property type="status" value="NOT_ANNOTATED_CDS"/>
    <property type="molecule type" value="Genomic_DNA"/>
</dbReference>
<dbReference type="PaxDb" id="6945-B7PZ40"/>
<dbReference type="GO" id="GO:0004252">
    <property type="term" value="F:serine-type endopeptidase activity"/>
    <property type="evidence" value="ECO:0007669"/>
    <property type="project" value="UniProtKB-EC"/>
</dbReference>
<dbReference type="EnsemblMetazoa" id="ISCW009306-RA">
    <property type="protein sequence ID" value="ISCW009306-PA"/>
    <property type="gene ID" value="ISCW009306"/>
</dbReference>
<dbReference type="GO" id="GO:1902936">
    <property type="term" value="F:phosphatidylinositol bisphosphate binding"/>
    <property type="evidence" value="ECO:0000318"/>
    <property type="project" value="GO_Central"/>
</dbReference>
<keyword evidence="5" id="KW-1185">Reference proteome</keyword>
<accession>B7PZ40</accession>
<evidence type="ECO:0000313" key="3">
    <source>
        <dbReference type="EMBL" id="EEC11862.1"/>
    </source>
</evidence>
<dbReference type="Proteomes" id="UP000001555">
    <property type="component" value="Unassembled WGS sequence"/>
</dbReference>
<sequence length="315" mass="35766">MRTFGADTTLSKALSSNHQRGRHSLVPLERTEAAMPILASQRAEENFQVGASDNHGDGAMKQRESLAKLRLSLKGEPELNARSDADFLLRYLRFTNSDEVRAHKIIKGYYKHRARYPKIFDQLTPMNVAEDFSRHLVSVLPERDNHGQPVLLVRIGAWPSDLAQINFNRIVALTLEHVAMDAASQKSGVSIILDFDSWSIAKMMTLDIGLVKQAAQMIQELLPFRVNQAHVVRQPNAFSIFFSLMKPFLGKAEQDRFLFHGTNFEALHTHIPKSSLPKEYGGDGPCIDYDGYFERIKRQEQEFIDIACYGYTRKS</sequence>
<dbReference type="OrthoDB" id="75724at2759"/>
<dbReference type="PANTHER" id="PTHR10174:SF130">
    <property type="entry name" value="ALPHA-TOCOPHEROL TRANSFER PROTEIN-LIKE"/>
    <property type="match status" value="1"/>
</dbReference>
<dbReference type="HOGENOM" id="CLU_046597_1_3_1"/>
<gene>
    <name evidence="3" type="ORF">IscW_ISCW009306</name>
</gene>
<organism>
    <name type="scientific">Ixodes scapularis</name>
    <name type="common">Black-legged tick</name>
    <name type="synonym">Deer tick</name>
    <dbReference type="NCBI Taxonomy" id="6945"/>
    <lineage>
        <taxon>Eukaryota</taxon>
        <taxon>Metazoa</taxon>
        <taxon>Ecdysozoa</taxon>
        <taxon>Arthropoda</taxon>
        <taxon>Chelicerata</taxon>
        <taxon>Arachnida</taxon>
        <taxon>Acari</taxon>
        <taxon>Parasitiformes</taxon>
        <taxon>Ixodida</taxon>
        <taxon>Ixodoidea</taxon>
        <taxon>Ixodidae</taxon>
        <taxon>Ixodinae</taxon>
        <taxon>Ixodes</taxon>
    </lineage>
</organism>
<dbReference type="EMBL" id="ABJB011054454">
    <property type="status" value="NOT_ANNOTATED_CDS"/>
    <property type="molecule type" value="Genomic_DNA"/>
</dbReference>
<dbReference type="PANTHER" id="PTHR10174">
    <property type="entry name" value="ALPHA-TOCOPHEROL TRANSFER PROTEIN-RELATED"/>
    <property type="match status" value="1"/>
</dbReference>
<dbReference type="PROSITE" id="PS50191">
    <property type="entry name" value="CRAL_TRIO"/>
    <property type="match status" value="1"/>
</dbReference>
<dbReference type="SMART" id="SM00516">
    <property type="entry name" value="SEC14"/>
    <property type="match status" value="1"/>
</dbReference>
<evidence type="ECO:0000256" key="1">
    <source>
        <dbReference type="SAM" id="MobiDB-lite"/>
    </source>
</evidence>
<dbReference type="VEuPathDB" id="VectorBase:ISCI009306"/>
<name>B7PZ40_IXOSC</name>